<dbReference type="PANTHER" id="PTHR47854:SF1">
    <property type="entry name" value="SURFEIT LOCUS PROTEIN 2 (SURF2)"/>
    <property type="match status" value="1"/>
</dbReference>
<dbReference type="Proteomes" id="UP001412067">
    <property type="component" value="Unassembled WGS sequence"/>
</dbReference>
<sequence length="374" mass="42137">MLESLCCLLRNIWPCTPLHLYHLKFLFSAALVQTPRVGSVSRSGEYARWPPQLLQSFLCSAPMSRHTLTRLCCAGTSTSIILGFQAWIMAGQSLKGAGQASFEAMEMAVDRADESGNLSAVAGEVKVKINKVKEGDFLLGPPTFIDLGNGRLRCEETGHDLFAKDKESYARNKGCRLALIDTALAKKKPPLNTFKLHPHFMSKLVCTLTGDTINKSEEHIWKHINGKRFLKKLEEKEVEKLESQEIVNNNKKARKKSKLTVFLIQENQNLEVDESGSLARESPSESFDAEEANFWVPPVGERWDFDDGKDRWEFCNTSNQEMEENNEVGSVHEKNEAESMKLSICTKRKAAALGLNNFALRKKNTKKKQKTRKT</sequence>
<proteinExistence type="predicted"/>
<organism evidence="1 2">
    <name type="scientific">Platanthera guangdongensis</name>
    <dbReference type="NCBI Taxonomy" id="2320717"/>
    <lineage>
        <taxon>Eukaryota</taxon>
        <taxon>Viridiplantae</taxon>
        <taxon>Streptophyta</taxon>
        <taxon>Embryophyta</taxon>
        <taxon>Tracheophyta</taxon>
        <taxon>Spermatophyta</taxon>
        <taxon>Magnoliopsida</taxon>
        <taxon>Liliopsida</taxon>
        <taxon>Asparagales</taxon>
        <taxon>Orchidaceae</taxon>
        <taxon>Orchidoideae</taxon>
        <taxon>Orchideae</taxon>
        <taxon>Orchidinae</taxon>
        <taxon>Platanthera</taxon>
    </lineage>
</organism>
<dbReference type="EMBL" id="JBBWWR010000021">
    <property type="protein sequence ID" value="KAK8938044.1"/>
    <property type="molecule type" value="Genomic_DNA"/>
</dbReference>
<gene>
    <name evidence="1" type="ORF">KSP40_PGU003545</name>
</gene>
<evidence type="ECO:0000313" key="2">
    <source>
        <dbReference type="Proteomes" id="UP001412067"/>
    </source>
</evidence>
<accession>A0ABR2LD57</accession>
<dbReference type="Pfam" id="PF05477">
    <property type="entry name" value="SURF2"/>
    <property type="match status" value="1"/>
</dbReference>
<evidence type="ECO:0008006" key="3">
    <source>
        <dbReference type="Google" id="ProtNLM"/>
    </source>
</evidence>
<comment type="caution">
    <text evidence="1">The sequence shown here is derived from an EMBL/GenBank/DDBJ whole genome shotgun (WGS) entry which is preliminary data.</text>
</comment>
<protein>
    <recommendedName>
        <fullName evidence="3">Surfeit locus protein 2</fullName>
    </recommendedName>
</protein>
<dbReference type="PANTHER" id="PTHR47854">
    <property type="entry name" value="SURFEIT LOCUS PROTEIN 2 (SURF2)"/>
    <property type="match status" value="1"/>
</dbReference>
<name>A0ABR2LD57_9ASPA</name>
<dbReference type="InterPro" id="IPR008833">
    <property type="entry name" value="Surf2"/>
</dbReference>
<reference evidence="1 2" key="1">
    <citation type="journal article" date="2022" name="Nat. Plants">
        <title>Genomes of leafy and leafless Platanthera orchids illuminate the evolution of mycoheterotrophy.</title>
        <authorList>
            <person name="Li M.H."/>
            <person name="Liu K.W."/>
            <person name="Li Z."/>
            <person name="Lu H.C."/>
            <person name="Ye Q.L."/>
            <person name="Zhang D."/>
            <person name="Wang J.Y."/>
            <person name="Li Y.F."/>
            <person name="Zhong Z.M."/>
            <person name="Liu X."/>
            <person name="Yu X."/>
            <person name="Liu D.K."/>
            <person name="Tu X.D."/>
            <person name="Liu B."/>
            <person name="Hao Y."/>
            <person name="Liao X.Y."/>
            <person name="Jiang Y.T."/>
            <person name="Sun W.H."/>
            <person name="Chen J."/>
            <person name="Chen Y.Q."/>
            <person name="Ai Y."/>
            <person name="Zhai J.W."/>
            <person name="Wu S.S."/>
            <person name="Zhou Z."/>
            <person name="Hsiao Y.Y."/>
            <person name="Wu W.L."/>
            <person name="Chen Y.Y."/>
            <person name="Lin Y.F."/>
            <person name="Hsu J.L."/>
            <person name="Li C.Y."/>
            <person name="Wang Z.W."/>
            <person name="Zhao X."/>
            <person name="Zhong W.Y."/>
            <person name="Ma X.K."/>
            <person name="Ma L."/>
            <person name="Huang J."/>
            <person name="Chen G.Z."/>
            <person name="Huang M.Z."/>
            <person name="Huang L."/>
            <person name="Peng D.H."/>
            <person name="Luo Y.B."/>
            <person name="Zou S.Q."/>
            <person name="Chen S.P."/>
            <person name="Lan S."/>
            <person name="Tsai W.C."/>
            <person name="Van de Peer Y."/>
            <person name="Liu Z.J."/>
        </authorList>
    </citation>
    <scope>NUCLEOTIDE SEQUENCE [LARGE SCALE GENOMIC DNA]</scope>
    <source>
        <strain evidence="1">Lor288</strain>
    </source>
</reference>
<keyword evidence="2" id="KW-1185">Reference proteome</keyword>
<evidence type="ECO:0000313" key="1">
    <source>
        <dbReference type="EMBL" id="KAK8938044.1"/>
    </source>
</evidence>